<evidence type="ECO:0000313" key="3">
    <source>
        <dbReference type="EMBL" id="TWH20259.1"/>
    </source>
</evidence>
<reference evidence="3 4" key="1">
    <citation type="submission" date="2019-07" db="EMBL/GenBank/DDBJ databases">
        <title>R&amp;d 2014.</title>
        <authorList>
            <person name="Klenk H.-P."/>
        </authorList>
    </citation>
    <scope>NUCLEOTIDE SEQUENCE [LARGE SCALE GENOMIC DNA]</scope>
    <source>
        <strain evidence="3 4">DSM 43194</strain>
    </source>
</reference>
<evidence type="ECO:0000313" key="4">
    <source>
        <dbReference type="Proteomes" id="UP000317303"/>
    </source>
</evidence>
<dbReference type="PANTHER" id="PTHR43798:SF31">
    <property type="entry name" value="AB HYDROLASE SUPERFAMILY PROTEIN YCLE"/>
    <property type="match status" value="1"/>
</dbReference>
<feature type="domain" description="AB hydrolase-1" evidence="2">
    <location>
        <begin position="16"/>
        <end position="239"/>
    </location>
</feature>
<dbReference type="GO" id="GO:0016787">
    <property type="term" value="F:hydrolase activity"/>
    <property type="evidence" value="ECO:0007669"/>
    <property type="project" value="UniProtKB-KW"/>
</dbReference>
<dbReference type="RefSeq" id="WP_030531130.1">
    <property type="nucleotide sequence ID" value="NZ_JOIJ01000003.1"/>
</dbReference>
<proteinExistence type="predicted"/>
<sequence length="259" mass="26846">MSRNFRSTIRGHGPGLVLAHGAGGGIEANFGPLIDDLARTHTVIGADYPGAGATPRSTESLDLDTLADELAGVAVAAGVQRWTVLGYSLGTAVAVRMATRHPGRVDGVILTAGFAKPDNRMRLALDIWAELLHGDRRLLAKFLTFAASGPSTLNAVPPAELDALIDEAAASIPEGSPEHVALGAEVDIRAELRHVRAPTLVVATTADGLTGPSLSRQLADGIAGARLVEVDTGHLIGAEAPGPWLEAIRSFLEEKESAA</sequence>
<dbReference type="AlphaFoldDB" id="A0A660CFF7"/>
<comment type="caution">
    <text evidence="3">The sequence shown here is derived from an EMBL/GenBank/DDBJ whole genome shotgun (WGS) entry which is preliminary data.</text>
</comment>
<dbReference type="InterPro" id="IPR029058">
    <property type="entry name" value="AB_hydrolase_fold"/>
</dbReference>
<dbReference type="Proteomes" id="UP000317303">
    <property type="component" value="Unassembled WGS sequence"/>
</dbReference>
<dbReference type="Gene3D" id="3.40.50.1820">
    <property type="entry name" value="alpha/beta hydrolase"/>
    <property type="match status" value="1"/>
</dbReference>
<dbReference type="InterPro" id="IPR050266">
    <property type="entry name" value="AB_hydrolase_sf"/>
</dbReference>
<dbReference type="PANTHER" id="PTHR43798">
    <property type="entry name" value="MONOACYLGLYCEROL LIPASE"/>
    <property type="match status" value="1"/>
</dbReference>
<name>A0A660CFF7_9PSEU</name>
<protein>
    <submittedName>
        <fullName evidence="3">Pimeloyl-ACP methyl ester carboxylesterase</fullName>
    </submittedName>
</protein>
<evidence type="ECO:0000256" key="1">
    <source>
        <dbReference type="ARBA" id="ARBA00022801"/>
    </source>
</evidence>
<organism evidence="3 4">
    <name type="scientific">Prauserella rugosa</name>
    <dbReference type="NCBI Taxonomy" id="43354"/>
    <lineage>
        <taxon>Bacteria</taxon>
        <taxon>Bacillati</taxon>
        <taxon>Actinomycetota</taxon>
        <taxon>Actinomycetes</taxon>
        <taxon>Pseudonocardiales</taxon>
        <taxon>Pseudonocardiaceae</taxon>
        <taxon>Prauserella</taxon>
    </lineage>
</organism>
<evidence type="ECO:0000259" key="2">
    <source>
        <dbReference type="Pfam" id="PF00561"/>
    </source>
</evidence>
<keyword evidence="4" id="KW-1185">Reference proteome</keyword>
<dbReference type="InterPro" id="IPR000073">
    <property type="entry name" value="AB_hydrolase_1"/>
</dbReference>
<dbReference type="GO" id="GO:0016020">
    <property type="term" value="C:membrane"/>
    <property type="evidence" value="ECO:0007669"/>
    <property type="project" value="TreeGrafter"/>
</dbReference>
<dbReference type="Pfam" id="PF00561">
    <property type="entry name" value="Abhydrolase_1"/>
    <property type="match status" value="1"/>
</dbReference>
<dbReference type="OrthoDB" id="4944883at2"/>
<keyword evidence="1" id="KW-0378">Hydrolase</keyword>
<accession>A0A660CFF7</accession>
<dbReference type="EMBL" id="VLJV01000001">
    <property type="protein sequence ID" value="TWH20259.1"/>
    <property type="molecule type" value="Genomic_DNA"/>
</dbReference>
<dbReference type="SUPFAM" id="SSF53474">
    <property type="entry name" value="alpha/beta-Hydrolases"/>
    <property type="match status" value="1"/>
</dbReference>
<gene>
    <name evidence="3" type="ORF">JD82_02101</name>
</gene>